<comment type="caution">
    <text evidence="1">The sequence shown here is derived from an EMBL/GenBank/DDBJ whole genome shotgun (WGS) entry which is preliminary data.</text>
</comment>
<dbReference type="Proteomes" id="UP001431783">
    <property type="component" value="Unassembled WGS sequence"/>
</dbReference>
<evidence type="ECO:0000313" key="2">
    <source>
        <dbReference type="Proteomes" id="UP001431783"/>
    </source>
</evidence>
<accession>A0AAW1U548</accession>
<sequence length="122" mass="14036">MILITVENTPYPETMRKRPLATLLNHTESLKEFIREDETRSSYILILLNCKSPLSHSLFPPSRTVEIKHGMTSTEERVCALVCALSVDFLDVLQTYYSTYYADSEWDTNGDGWLLLTNIKKC</sequence>
<dbReference type="AlphaFoldDB" id="A0AAW1U548"/>
<organism evidence="1 2">
    <name type="scientific">Henosepilachna vigintioctopunctata</name>
    <dbReference type="NCBI Taxonomy" id="420089"/>
    <lineage>
        <taxon>Eukaryota</taxon>
        <taxon>Metazoa</taxon>
        <taxon>Ecdysozoa</taxon>
        <taxon>Arthropoda</taxon>
        <taxon>Hexapoda</taxon>
        <taxon>Insecta</taxon>
        <taxon>Pterygota</taxon>
        <taxon>Neoptera</taxon>
        <taxon>Endopterygota</taxon>
        <taxon>Coleoptera</taxon>
        <taxon>Polyphaga</taxon>
        <taxon>Cucujiformia</taxon>
        <taxon>Coccinelloidea</taxon>
        <taxon>Coccinellidae</taxon>
        <taxon>Epilachninae</taxon>
        <taxon>Epilachnini</taxon>
        <taxon>Henosepilachna</taxon>
    </lineage>
</organism>
<reference evidence="1 2" key="1">
    <citation type="submission" date="2023-03" db="EMBL/GenBank/DDBJ databases">
        <title>Genome insight into feeding habits of ladybird beetles.</title>
        <authorList>
            <person name="Li H.-S."/>
            <person name="Huang Y.-H."/>
            <person name="Pang H."/>
        </authorList>
    </citation>
    <scope>NUCLEOTIDE SEQUENCE [LARGE SCALE GENOMIC DNA]</scope>
    <source>
        <strain evidence="1">SYSU_2023b</strain>
        <tissue evidence="1">Whole body</tissue>
    </source>
</reference>
<name>A0AAW1U548_9CUCU</name>
<evidence type="ECO:0000313" key="1">
    <source>
        <dbReference type="EMBL" id="KAK9875721.1"/>
    </source>
</evidence>
<dbReference type="EMBL" id="JARQZJ010000034">
    <property type="protein sequence ID" value="KAK9875721.1"/>
    <property type="molecule type" value="Genomic_DNA"/>
</dbReference>
<keyword evidence="2" id="KW-1185">Reference proteome</keyword>
<gene>
    <name evidence="1" type="ORF">WA026_009519</name>
</gene>
<proteinExistence type="predicted"/>
<protein>
    <submittedName>
        <fullName evidence="1">Uncharacterized protein</fullName>
    </submittedName>
</protein>